<evidence type="ECO:0000313" key="2">
    <source>
        <dbReference type="EMBL" id="GGX65016.1"/>
    </source>
</evidence>
<accession>A0A918NG50</accession>
<feature type="region of interest" description="Disordered" evidence="1">
    <location>
        <begin position="1"/>
        <end position="69"/>
    </location>
</feature>
<organism evidence="2 3">
    <name type="scientific">Saccharospirillum salsuginis</name>
    <dbReference type="NCBI Taxonomy" id="418750"/>
    <lineage>
        <taxon>Bacteria</taxon>
        <taxon>Pseudomonadati</taxon>
        <taxon>Pseudomonadota</taxon>
        <taxon>Gammaproteobacteria</taxon>
        <taxon>Oceanospirillales</taxon>
        <taxon>Saccharospirillaceae</taxon>
        <taxon>Saccharospirillum</taxon>
    </lineage>
</organism>
<dbReference type="Proteomes" id="UP000626148">
    <property type="component" value="Unassembled WGS sequence"/>
</dbReference>
<keyword evidence="3" id="KW-1185">Reference proteome</keyword>
<dbReference type="EMBL" id="BMXR01000009">
    <property type="protein sequence ID" value="GGX65016.1"/>
    <property type="molecule type" value="Genomic_DNA"/>
</dbReference>
<evidence type="ECO:0000256" key="1">
    <source>
        <dbReference type="SAM" id="MobiDB-lite"/>
    </source>
</evidence>
<protein>
    <submittedName>
        <fullName evidence="2">Uncharacterized protein</fullName>
    </submittedName>
</protein>
<gene>
    <name evidence="2" type="ORF">GCM10007392_36100</name>
</gene>
<reference evidence="2" key="2">
    <citation type="submission" date="2020-09" db="EMBL/GenBank/DDBJ databases">
        <authorList>
            <person name="Sun Q."/>
            <person name="Kim S."/>
        </authorList>
    </citation>
    <scope>NUCLEOTIDE SEQUENCE</scope>
    <source>
        <strain evidence="2">KCTC 22169</strain>
    </source>
</reference>
<sequence>MAGSGAMSRSSIDMVCPPFDESDSADPVRPYSHCPLVGTAFPDPGQDPVFEREQGAAPGPNGLFQERSR</sequence>
<comment type="caution">
    <text evidence="2">The sequence shown here is derived from an EMBL/GenBank/DDBJ whole genome shotgun (WGS) entry which is preliminary data.</text>
</comment>
<name>A0A918NG50_9GAMM</name>
<evidence type="ECO:0000313" key="3">
    <source>
        <dbReference type="Proteomes" id="UP000626148"/>
    </source>
</evidence>
<reference evidence="2" key="1">
    <citation type="journal article" date="2014" name="Int. J. Syst. Evol. Microbiol.">
        <title>Complete genome sequence of Corynebacterium casei LMG S-19264T (=DSM 44701T), isolated from a smear-ripened cheese.</title>
        <authorList>
            <consortium name="US DOE Joint Genome Institute (JGI-PGF)"/>
            <person name="Walter F."/>
            <person name="Albersmeier A."/>
            <person name="Kalinowski J."/>
            <person name="Ruckert C."/>
        </authorList>
    </citation>
    <scope>NUCLEOTIDE SEQUENCE</scope>
    <source>
        <strain evidence="2">KCTC 22169</strain>
    </source>
</reference>
<dbReference type="AlphaFoldDB" id="A0A918NG50"/>
<proteinExistence type="predicted"/>